<keyword evidence="9" id="KW-1185">Reference proteome</keyword>
<evidence type="ECO:0000256" key="4">
    <source>
        <dbReference type="ARBA" id="ARBA00022989"/>
    </source>
</evidence>
<keyword evidence="3 6" id="KW-0812">Transmembrane</keyword>
<dbReference type="RefSeq" id="WP_005943111.1">
    <property type="nucleotide sequence ID" value="NZ_ATVK01000061.1"/>
</dbReference>
<dbReference type="Pfam" id="PF12823">
    <property type="entry name" value="DUF3817"/>
    <property type="match status" value="1"/>
</dbReference>
<evidence type="ECO:0000256" key="5">
    <source>
        <dbReference type="ARBA" id="ARBA00023136"/>
    </source>
</evidence>
<feature type="domain" description="DUF3817" evidence="7">
    <location>
        <begin position="28"/>
        <end position="113"/>
    </location>
</feature>
<protein>
    <recommendedName>
        <fullName evidence="7">DUF3817 domain-containing protein</fullName>
    </recommendedName>
</protein>
<evidence type="ECO:0000256" key="6">
    <source>
        <dbReference type="SAM" id="Phobius"/>
    </source>
</evidence>
<dbReference type="STRING" id="1121927.GOHSU_44_00200"/>
<keyword evidence="5 6" id="KW-0472">Membrane</keyword>
<dbReference type="GO" id="GO:0005886">
    <property type="term" value="C:plasma membrane"/>
    <property type="evidence" value="ECO:0007669"/>
    <property type="project" value="UniProtKB-SubCell"/>
</dbReference>
<proteinExistence type="predicted"/>
<comment type="subcellular location">
    <subcellularLocation>
        <location evidence="1">Cell membrane</location>
        <topology evidence="1">Multi-pass membrane protein</topology>
    </subcellularLocation>
</comment>
<dbReference type="Proteomes" id="UP000053405">
    <property type="component" value="Unassembled WGS sequence"/>
</dbReference>
<accession>L7LBW6</accession>
<evidence type="ECO:0000313" key="8">
    <source>
        <dbReference type="EMBL" id="GAC58620.1"/>
    </source>
</evidence>
<evidence type="ECO:0000313" key="9">
    <source>
        <dbReference type="Proteomes" id="UP000053405"/>
    </source>
</evidence>
<dbReference type="PANTHER" id="PTHR40077:SF1">
    <property type="entry name" value="MEMBRANE PROTEIN"/>
    <property type="match status" value="1"/>
</dbReference>
<evidence type="ECO:0000256" key="3">
    <source>
        <dbReference type="ARBA" id="ARBA00022692"/>
    </source>
</evidence>
<sequence>MTETNTADPQVRSTWFLRWFDVAQPAPRFRLIALVEAITWALLIIGMGFKYGADIDSATMVPGMLHGIAFMLYLGITGWTAVELGWSRKVTVLALLASIPPFFTLLFEWWAQRKGYLDQTPISAADGYEKISE</sequence>
<dbReference type="AlphaFoldDB" id="L7LBW6"/>
<feature type="transmembrane region" description="Helical" evidence="6">
    <location>
        <begin position="92"/>
        <end position="111"/>
    </location>
</feature>
<dbReference type="eggNOG" id="ENOG5032ZYK">
    <property type="taxonomic scope" value="Bacteria"/>
</dbReference>
<dbReference type="NCBIfam" id="TIGR03954">
    <property type="entry name" value="integ_memb_HG"/>
    <property type="match status" value="1"/>
</dbReference>
<evidence type="ECO:0000259" key="7">
    <source>
        <dbReference type="Pfam" id="PF12823"/>
    </source>
</evidence>
<gene>
    <name evidence="8" type="ORF">GOHSU_44_00200</name>
</gene>
<evidence type="ECO:0000256" key="2">
    <source>
        <dbReference type="ARBA" id="ARBA00022475"/>
    </source>
</evidence>
<feature type="transmembrane region" description="Helical" evidence="6">
    <location>
        <begin position="61"/>
        <end position="80"/>
    </location>
</feature>
<organism evidence="8 9">
    <name type="scientific">Gordonia hirsuta DSM 44140 = NBRC 16056</name>
    <dbReference type="NCBI Taxonomy" id="1121927"/>
    <lineage>
        <taxon>Bacteria</taxon>
        <taxon>Bacillati</taxon>
        <taxon>Actinomycetota</taxon>
        <taxon>Actinomycetes</taxon>
        <taxon>Mycobacteriales</taxon>
        <taxon>Gordoniaceae</taxon>
        <taxon>Gordonia</taxon>
    </lineage>
</organism>
<dbReference type="PANTHER" id="PTHR40077">
    <property type="entry name" value="MEMBRANE PROTEIN-RELATED"/>
    <property type="match status" value="1"/>
</dbReference>
<feature type="transmembrane region" description="Helical" evidence="6">
    <location>
        <begin position="29"/>
        <end position="49"/>
    </location>
</feature>
<dbReference type="InterPro" id="IPR023845">
    <property type="entry name" value="DUF3817_TM"/>
</dbReference>
<keyword evidence="2" id="KW-1003">Cell membrane</keyword>
<name>L7LBW6_9ACTN</name>
<dbReference type="EMBL" id="BANT01000044">
    <property type="protein sequence ID" value="GAC58620.1"/>
    <property type="molecule type" value="Genomic_DNA"/>
</dbReference>
<keyword evidence="4 6" id="KW-1133">Transmembrane helix</keyword>
<reference evidence="8 9" key="1">
    <citation type="submission" date="2012-12" db="EMBL/GenBank/DDBJ databases">
        <title>Whole genome shotgun sequence of Gordonia hirsuta NBRC 16056.</title>
        <authorList>
            <person name="Isaki-Nakamura S."/>
            <person name="Hosoyama A."/>
            <person name="Tsuchikane K."/>
            <person name="Katsumata H."/>
            <person name="Baba S."/>
            <person name="Yamazaki S."/>
            <person name="Fujita N."/>
        </authorList>
    </citation>
    <scope>NUCLEOTIDE SEQUENCE [LARGE SCALE GENOMIC DNA]</scope>
    <source>
        <strain evidence="8 9">NBRC 16056</strain>
    </source>
</reference>
<dbReference type="OrthoDB" id="3396203at2"/>
<comment type="caution">
    <text evidence="8">The sequence shown here is derived from an EMBL/GenBank/DDBJ whole genome shotgun (WGS) entry which is preliminary data.</text>
</comment>
<evidence type="ECO:0000256" key="1">
    <source>
        <dbReference type="ARBA" id="ARBA00004651"/>
    </source>
</evidence>